<dbReference type="Proteomes" id="UP001484239">
    <property type="component" value="Unassembled WGS sequence"/>
</dbReference>
<dbReference type="Gene3D" id="2.130.10.10">
    <property type="entry name" value="YVTN repeat-like/Quinoprotein amine dehydrogenase"/>
    <property type="match status" value="1"/>
</dbReference>
<organism evidence="1 2">
    <name type="scientific">Gaopeijia maritima</name>
    <dbReference type="NCBI Taxonomy" id="3119007"/>
    <lineage>
        <taxon>Bacteria</taxon>
        <taxon>Pseudomonadati</taxon>
        <taxon>Gemmatimonadota</taxon>
        <taxon>Longimicrobiia</taxon>
        <taxon>Gaopeijiales</taxon>
        <taxon>Gaopeijiaceae</taxon>
        <taxon>Gaopeijia</taxon>
    </lineage>
</organism>
<dbReference type="SUPFAM" id="SSF63829">
    <property type="entry name" value="Calcium-dependent phosphotriesterase"/>
    <property type="match status" value="1"/>
</dbReference>
<evidence type="ECO:0000313" key="2">
    <source>
        <dbReference type="Proteomes" id="UP001484239"/>
    </source>
</evidence>
<reference evidence="1 2" key="1">
    <citation type="submission" date="2024-02" db="EMBL/GenBank/DDBJ databases">
        <title>A novel Gemmatimonadota bacterium.</title>
        <authorList>
            <person name="Du Z.-J."/>
            <person name="Ye Y.-Q."/>
        </authorList>
    </citation>
    <scope>NUCLEOTIDE SEQUENCE [LARGE SCALE GENOMIC DNA]</scope>
    <source>
        <strain evidence="1 2">DH-20</strain>
    </source>
</reference>
<dbReference type="EMBL" id="JBBHLI010000011">
    <property type="protein sequence ID" value="MEK9502443.1"/>
    <property type="molecule type" value="Genomic_DNA"/>
</dbReference>
<proteinExistence type="predicted"/>
<keyword evidence="2" id="KW-1185">Reference proteome</keyword>
<accession>A0ABU9ECJ1</accession>
<name>A0ABU9ECJ1_9BACT</name>
<dbReference type="InterPro" id="IPR015943">
    <property type="entry name" value="WD40/YVTN_repeat-like_dom_sf"/>
</dbReference>
<protein>
    <submittedName>
        <fullName evidence="1">Uncharacterized protein</fullName>
    </submittedName>
</protein>
<evidence type="ECO:0000313" key="1">
    <source>
        <dbReference type="EMBL" id="MEK9502443.1"/>
    </source>
</evidence>
<sequence>MTTTLSHPVASGPLAAASRAFRSAVRPRLSQMGSRGLHAGLATTLMFGVVAGAAPLEGQLVSREGRELVRPASDSLPREPWGRRLGAAPMSDRRFEEERRYPAPEARQGVAADADHFYAVGNRTIAKYDRETGERVALFESPADGPLIHLNSCVVLDARLVCAHSNHPGIPMLSSVEIFDAATLQPVESRSLGVYEGSLTWVIRHDGSWWMHFAHYGNYSGVPGHGPEWSTLVRLDDDWRRLASYAYPVSLMEAFTPNSSSGGNWGADGRLYVTGHDEAEVYVLELPEQGSVLEWVETIPAPMEGQAWVFDPTDPLRVFGILRGSGEVVTGRLTGG</sequence>
<gene>
    <name evidence="1" type="ORF">WI372_15725</name>
</gene>
<comment type="caution">
    <text evidence="1">The sequence shown here is derived from an EMBL/GenBank/DDBJ whole genome shotgun (WGS) entry which is preliminary data.</text>
</comment>
<dbReference type="RefSeq" id="WP_405283923.1">
    <property type="nucleotide sequence ID" value="NZ_CP144380.1"/>
</dbReference>